<organism evidence="2 4">
    <name type="scientific">Xaviernesmea rhizosphaerae</name>
    <dbReference type="NCBI Taxonomy" id="1672749"/>
    <lineage>
        <taxon>Bacteria</taxon>
        <taxon>Pseudomonadati</taxon>
        <taxon>Pseudomonadota</taxon>
        <taxon>Alphaproteobacteria</taxon>
        <taxon>Hyphomicrobiales</taxon>
        <taxon>Rhizobiaceae</taxon>
        <taxon>Rhizobium/Agrobacterium group</taxon>
        <taxon>Xaviernesmea</taxon>
    </lineage>
</organism>
<proteinExistence type="predicted"/>
<comment type="caution">
    <text evidence="2">The sequence shown here is derived from an EMBL/GenBank/DDBJ whole genome shotgun (WGS) entry which is preliminary data.</text>
</comment>
<dbReference type="InterPro" id="IPR025309">
    <property type="entry name" value="KTSC_dom"/>
</dbReference>
<evidence type="ECO:0000313" key="4">
    <source>
        <dbReference type="Proteomes" id="UP000186143"/>
    </source>
</evidence>
<reference evidence="3 5" key="3">
    <citation type="journal article" date="2017" name="Antonie Van Leeuwenhoek">
        <title>Rhizobium rhizosphaerae sp. nov., a novel species isolated from rice rhizosphere.</title>
        <authorList>
            <person name="Zhao J.J."/>
            <person name="Zhang J."/>
            <person name="Zhang R.J."/>
            <person name="Zhang C.W."/>
            <person name="Yin H.Q."/>
            <person name="Zhang X.X."/>
        </authorList>
    </citation>
    <scope>NUCLEOTIDE SEQUENCE [LARGE SCALE GENOMIC DNA]</scope>
    <source>
        <strain evidence="3 5">RD15</strain>
    </source>
</reference>
<protein>
    <submittedName>
        <fullName evidence="2">KTSC domain-containing protein</fullName>
    </submittedName>
</protein>
<dbReference type="Proteomes" id="UP000186143">
    <property type="component" value="Unassembled WGS sequence"/>
</dbReference>
<gene>
    <name evidence="2" type="ORF">BJF92_23010</name>
    <name evidence="3" type="ORF">BTR14_15110</name>
</gene>
<evidence type="ECO:0000313" key="5">
    <source>
        <dbReference type="Proteomes" id="UP000192652"/>
    </source>
</evidence>
<dbReference type="EMBL" id="MSPX01000013">
    <property type="protein sequence ID" value="OQP85521.1"/>
    <property type="molecule type" value="Genomic_DNA"/>
</dbReference>
<reference evidence="2 4" key="1">
    <citation type="submission" date="2016-09" db="EMBL/GenBank/DDBJ databases">
        <title>Rhizobium sp. nov., a novel species isolated from the rice rhizosphere.</title>
        <authorList>
            <person name="Zhao J."/>
            <person name="Zhang X."/>
        </authorList>
    </citation>
    <scope>NUCLEOTIDE SEQUENCE [LARGE SCALE GENOMIC DNA]</scope>
    <source>
        <strain evidence="2 4">MH17</strain>
    </source>
</reference>
<dbReference type="Pfam" id="PF13619">
    <property type="entry name" value="KTSC"/>
    <property type="match status" value="1"/>
</dbReference>
<evidence type="ECO:0000313" key="3">
    <source>
        <dbReference type="EMBL" id="OQP85521.1"/>
    </source>
</evidence>
<sequence length="69" mass="7967">MQKLPVQSRIIDSVYFSPENGQLQIRFRNGEERRFEGLAESDATALCAAPSPGHHYLEHIRKRFRRLAA</sequence>
<keyword evidence="5" id="KW-1185">Reference proteome</keyword>
<evidence type="ECO:0000259" key="1">
    <source>
        <dbReference type="Pfam" id="PF13619"/>
    </source>
</evidence>
<dbReference type="AlphaFoldDB" id="A0A1Q9AJH4"/>
<evidence type="ECO:0000313" key="2">
    <source>
        <dbReference type="EMBL" id="OLP55422.1"/>
    </source>
</evidence>
<feature type="domain" description="KTSC" evidence="1">
    <location>
        <begin position="7"/>
        <end position="64"/>
    </location>
</feature>
<dbReference type="EMBL" id="MKIO01000029">
    <property type="protein sequence ID" value="OLP55422.1"/>
    <property type="molecule type" value="Genomic_DNA"/>
</dbReference>
<dbReference type="Proteomes" id="UP000192652">
    <property type="component" value="Unassembled WGS sequence"/>
</dbReference>
<reference evidence="3" key="2">
    <citation type="submission" date="2016-12" db="EMBL/GenBank/DDBJ databases">
        <authorList>
            <person name="Zhang X."/>
            <person name="Zhao J."/>
        </authorList>
    </citation>
    <scope>NUCLEOTIDE SEQUENCE</scope>
    <source>
        <strain evidence="3">RD15</strain>
    </source>
</reference>
<dbReference type="RefSeq" id="WP_075634961.1">
    <property type="nucleotide sequence ID" value="NZ_MKIO01000029.1"/>
</dbReference>
<dbReference type="OrthoDB" id="8290558at2"/>
<name>A0A1Q9AJH4_9HYPH</name>
<accession>A0A1Q9AJH4</accession>